<name>A0A5P1FTT9_ASPOF</name>
<reference evidence="2" key="1">
    <citation type="journal article" date="2017" name="Nat. Commun.">
        <title>The asparagus genome sheds light on the origin and evolution of a young Y chromosome.</title>
        <authorList>
            <person name="Harkess A."/>
            <person name="Zhou J."/>
            <person name="Xu C."/>
            <person name="Bowers J.E."/>
            <person name="Van der Hulst R."/>
            <person name="Ayyampalayam S."/>
            <person name="Mercati F."/>
            <person name="Riccardi P."/>
            <person name="McKain M.R."/>
            <person name="Kakrana A."/>
            <person name="Tang H."/>
            <person name="Ray J."/>
            <person name="Groenendijk J."/>
            <person name="Arikit S."/>
            <person name="Mathioni S.M."/>
            <person name="Nakano M."/>
            <person name="Shan H."/>
            <person name="Telgmann-Rauber A."/>
            <person name="Kanno A."/>
            <person name="Yue Z."/>
            <person name="Chen H."/>
            <person name="Li W."/>
            <person name="Chen Y."/>
            <person name="Xu X."/>
            <person name="Zhang Y."/>
            <person name="Luo S."/>
            <person name="Chen H."/>
            <person name="Gao J."/>
            <person name="Mao Z."/>
            <person name="Pires J.C."/>
            <person name="Luo M."/>
            <person name="Kudrna D."/>
            <person name="Wing R.A."/>
            <person name="Meyers B.C."/>
            <person name="Yi K."/>
            <person name="Kong H."/>
            <person name="Lavrijsen P."/>
            <person name="Sunseri F."/>
            <person name="Falavigna A."/>
            <person name="Ye Y."/>
            <person name="Leebens-Mack J.H."/>
            <person name="Chen G."/>
        </authorList>
    </citation>
    <scope>NUCLEOTIDE SEQUENCE [LARGE SCALE GENOMIC DNA]</scope>
    <source>
        <strain evidence="2">cv. DH0086</strain>
    </source>
</reference>
<evidence type="ECO:0000313" key="1">
    <source>
        <dbReference type="EMBL" id="ONK81093.1"/>
    </source>
</evidence>
<sequence>MTTRATSYLQCFCDDKCQIEAGEGFSSDLLPSLGASINQSMKLRKPIISPYDPRY</sequence>
<keyword evidence="2" id="KW-1185">Reference proteome</keyword>
<dbReference type="Proteomes" id="UP000243459">
    <property type="component" value="Chromosome 1"/>
</dbReference>
<protein>
    <submittedName>
        <fullName evidence="1">Uncharacterized protein</fullName>
    </submittedName>
</protein>
<evidence type="ECO:0000313" key="2">
    <source>
        <dbReference type="Proteomes" id="UP000243459"/>
    </source>
</evidence>
<dbReference type="EMBL" id="CM007381">
    <property type="protein sequence ID" value="ONK81093.1"/>
    <property type="molecule type" value="Genomic_DNA"/>
</dbReference>
<gene>
    <name evidence="1" type="ORF">A4U43_C01F25200</name>
</gene>
<feature type="non-terminal residue" evidence="1">
    <location>
        <position position="55"/>
    </location>
</feature>
<proteinExistence type="predicted"/>
<organism evidence="1 2">
    <name type="scientific">Asparagus officinalis</name>
    <name type="common">Garden asparagus</name>
    <dbReference type="NCBI Taxonomy" id="4686"/>
    <lineage>
        <taxon>Eukaryota</taxon>
        <taxon>Viridiplantae</taxon>
        <taxon>Streptophyta</taxon>
        <taxon>Embryophyta</taxon>
        <taxon>Tracheophyta</taxon>
        <taxon>Spermatophyta</taxon>
        <taxon>Magnoliopsida</taxon>
        <taxon>Liliopsida</taxon>
        <taxon>Asparagales</taxon>
        <taxon>Asparagaceae</taxon>
        <taxon>Asparagoideae</taxon>
        <taxon>Asparagus</taxon>
    </lineage>
</organism>
<accession>A0A5P1FTT9</accession>
<dbReference type="AlphaFoldDB" id="A0A5P1FTT9"/>
<dbReference type="Gramene" id="ONK81093">
    <property type="protein sequence ID" value="ONK81093"/>
    <property type="gene ID" value="A4U43_C01F25200"/>
</dbReference>